<comment type="caution">
    <text evidence="2">The sequence shown here is derived from an EMBL/GenBank/DDBJ whole genome shotgun (WGS) entry which is preliminary data.</text>
</comment>
<feature type="compositionally biased region" description="Basic and acidic residues" evidence="1">
    <location>
        <begin position="21"/>
        <end position="32"/>
    </location>
</feature>
<feature type="region of interest" description="Disordered" evidence="1">
    <location>
        <begin position="1"/>
        <end position="65"/>
    </location>
</feature>
<accession>A0A5B7JJN1</accession>
<keyword evidence="3" id="KW-1185">Reference proteome</keyword>
<reference evidence="2 3" key="1">
    <citation type="submission" date="2019-05" db="EMBL/GenBank/DDBJ databases">
        <title>Another draft genome of Portunus trituberculatus and its Hox gene families provides insights of decapod evolution.</title>
        <authorList>
            <person name="Jeong J.-H."/>
            <person name="Song I."/>
            <person name="Kim S."/>
            <person name="Choi T."/>
            <person name="Kim D."/>
            <person name="Ryu S."/>
            <person name="Kim W."/>
        </authorList>
    </citation>
    <scope>NUCLEOTIDE SEQUENCE [LARGE SCALE GENOMIC DNA]</scope>
    <source>
        <tissue evidence="2">Muscle</tissue>
    </source>
</reference>
<organism evidence="2 3">
    <name type="scientific">Portunus trituberculatus</name>
    <name type="common">Swimming crab</name>
    <name type="synonym">Neptunus trituberculatus</name>
    <dbReference type="NCBI Taxonomy" id="210409"/>
    <lineage>
        <taxon>Eukaryota</taxon>
        <taxon>Metazoa</taxon>
        <taxon>Ecdysozoa</taxon>
        <taxon>Arthropoda</taxon>
        <taxon>Crustacea</taxon>
        <taxon>Multicrustacea</taxon>
        <taxon>Malacostraca</taxon>
        <taxon>Eumalacostraca</taxon>
        <taxon>Eucarida</taxon>
        <taxon>Decapoda</taxon>
        <taxon>Pleocyemata</taxon>
        <taxon>Brachyura</taxon>
        <taxon>Eubrachyura</taxon>
        <taxon>Portunoidea</taxon>
        <taxon>Portunidae</taxon>
        <taxon>Portuninae</taxon>
        <taxon>Portunus</taxon>
    </lineage>
</organism>
<dbReference type="AlphaFoldDB" id="A0A5B7JJN1"/>
<gene>
    <name evidence="2" type="ORF">E2C01_090211</name>
</gene>
<sequence>MVNFTVITKKGKQGGAPSCRGLDRPGRDKERAQEEEEEEEEEEPYDEVSAAPPPPYLVTSRGPLTPRGNTHTHHYICILIPWGRKAAGNYWMDDLWKGPGEADVTGVTPGGLEASVRRARRRDR</sequence>
<feature type="compositionally biased region" description="Acidic residues" evidence="1">
    <location>
        <begin position="33"/>
        <end position="46"/>
    </location>
</feature>
<evidence type="ECO:0000313" key="2">
    <source>
        <dbReference type="EMBL" id="MPC95019.1"/>
    </source>
</evidence>
<protein>
    <submittedName>
        <fullName evidence="2">Uncharacterized protein</fullName>
    </submittedName>
</protein>
<proteinExistence type="predicted"/>
<evidence type="ECO:0000256" key="1">
    <source>
        <dbReference type="SAM" id="MobiDB-lite"/>
    </source>
</evidence>
<name>A0A5B7JJN1_PORTR</name>
<dbReference type="EMBL" id="VSRR010100718">
    <property type="protein sequence ID" value="MPC95019.1"/>
    <property type="molecule type" value="Genomic_DNA"/>
</dbReference>
<feature type="region of interest" description="Disordered" evidence="1">
    <location>
        <begin position="101"/>
        <end position="124"/>
    </location>
</feature>
<evidence type="ECO:0000313" key="3">
    <source>
        <dbReference type="Proteomes" id="UP000324222"/>
    </source>
</evidence>
<dbReference type="Proteomes" id="UP000324222">
    <property type="component" value="Unassembled WGS sequence"/>
</dbReference>